<dbReference type="OrthoDB" id="2423810at2759"/>
<organism evidence="1 2">
    <name type="scientific">Cetraspora pellucida</name>
    <dbReference type="NCBI Taxonomy" id="1433469"/>
    <lineage>
        <taxon>Eukaryota</taxon>
        <taxon>Fungi</taxon>
        <taxon>Fungi incertae sedis</taxon>
        <taxon>Mucoromycota</taxon>
        <taxon>Glomeromycotina</taxon>
        <taxon>Glomeromycetes</taxon>
        <taxon>Diversisporales</taxon>
        <taxon>Gigasporaceae</taxon>
        <taxon>Cetraspora</taxon>
    </lineage>
</organism>
<dbReference type="Proteomes" id="UP000789759">
    <property type="component" value="Unassembled WGS sequence"/>
</dbReference>
<gene>
    <name evidence="1" type="ORF">CPELLU_LOCUS15051</name>
</gene>
<evidence type="ECO:0000313" key="1">
    <source>
        <dbReference type="EMBL" id="CAG8756808.1"/>
    </source>
</evidence>
<reference evidence="1" key="1">
    <citation type="submission" date="2021-06" db="EMBL/GenBank/DDBJ databases">
        <authorList>
            <person name="Kallberg Y."/>
            <person name="Tangrot J."/>
            <person name="Rosling A."/>
        </authorList>
    </citation>
    <scope>NUCLEOTIDE SEQUENCE</scope>
    <source>
        <strain evidence="1">FL966</strain>
    </source>
</reference>
<evidence type="ECO:0000313" key="2">
    <source>
        <dbReference type="Proteomes" id="UP000789759"/>
    </source>
</evidence>
<comment type="caution">
    <text evidence="1">The sequence shown here is derived from an EMBL/GenBank/DDBJ whole genome shotgun (WGS) entry which is preliminary data.</text>
</comment>
<accession>A0A9N9IZ36</accession>
<dbReference type="EMBL" id="CAJVQA010018969">
    <property type="protein sequence ID" value="CAG8756808.1"/>
    <property type="molecule type" value="Genomic_DNA"/>
</dbReference>
<sequence>MFETSKTFKISKPFKPIIDKAEIKKPFKSIKFNNKILYKVSLSLFILLFRAQHKECFRKKAIELDKNPSIFITITEKDRLDSITFQNRIKTDSQICNYTKKVEENSNEYMDITVQKRLIEEEIICCRLEDNGMTISWLDTNKK</sequence>
<keyword evidence="2" id="KW-1185">Reference proteome</keyword>
<name>A0A9N9IZ36_9GLOM</name>
<dbReference type="AlphaFoldDB" id="A0A9N9IZ36"/>
<proteinExistence type="predicted"/>
<protein>
    <submittedName>
        <fullName evidence="1">8191_t:CDS:1</fullName>
    </submittedName>
</protein>